<evidence type="ECO:0000313" key="2">
    <source>
        <dbReference type="EMBL" id="MDX3700069.1"/>
    </source>
</evidence>
<feature type="domain" description="NACHT" evidence="1">
    <location>
        <begin position="279"/>
        <end position="416"/>
    </location>
</feature>
<dbReference type="Proteomes" id="UP001271274">
    <property type="component" value="Unassembled WGS sequence"/>
</dbReference>
<dbReference type="Gene3D" id="1.25.40.10">
    <property type="entry name" value="Tetratricopeptide repeat domain"/>
    <property type="match status" value="1"/>
</dbReference>
<accession>A0ABU4NEK3</accession>
<dbReference type="Gene3D" id="2.40.10.10">
    <property type="entry name" value="Trypsin-like serine proteases"/>
    <property type="match status" value="1"/>
</dbReference>
<dbReference type="Gene3D" id="3.40.50.300">
    <property type="entry name" value="P-loop containing nucleotide triphosphate hydrolases"/>
    <property type="match status" value="1"/>
</dbReference>
<dbReference type="InterPro" id="IPR007111">
    <property type="entry name" value="NACHT_NTPase"/>
</dbReference>
<evidence type="ECO:0000313" key="3">
    <source>
        <dbReference type="Proteomes" id="UP001271274"/>
    </source>
</evidence>
<dbReference type="InterPro" id="IPR027417">
    <property type="entry name" value="P-loop_NTPase"/>
</dbReference>
<dbReference type="RefSeq" id="WP_319061910.1">
    <property type="nucleotide sequence ID" value="NZ_JARAUS010000415.1"/>
</dbReference>
<dbReference type="SUPFAM" id="SSF50494">
    <property type="entry name" value="Trypsin-like serine proteases"/>
    <property type="match status" value="1"/>
</dbReference>
<sequence>MTANAEQGLRPERVAEIIVALSEATAGRRGSGYLVSPGRVLTAAHVVAGATDVRVRFQADRPGERTVEASVVWRHEGIDIAVLALPDDGMALEPVPYGRVGEHDAVLRCTALGSPRFKLRTDGDGSRFRDAEHVHATCAVLSNRREGTLDLCVASPPADDPDPERDAWEGMSGAAVFAGGRLVGVVTRHHRPDGPGRIAASRVDRWAERLSAAELDSLQRELGCRLHPGALPDTVRATALDLVQEAYREQLAEIAPPEALSDRQSELRDLVEFCGGFTQYLWLQGPPWAGKTALAAWFALHPPRGIVPVWFFVTARYAGQSDGDAYAWAVTDQLAAIAGREPTRPTSPAARDGERRLLLREAAERVDQDGGTLLLVVDGLDEDQSREPGGSGTSIAALLPERLPPNVRVLVTSRPSPDIPTDVKGGHPLRGCQVVKLDTVEAARHSEYEAKYDLQRAFTGDQVERDLVGLLTAARGTLSVDDLRELTGEPRPTLNHRLGSVFGRILRLRGSGGADSSGGGDVTMYMTSRGYLFAHETLLKAAENELGPDVEAYRKRVHAWAETYERRGWPEDTPPYLLQPYGRLVALLGDTSRATALATDARRRDRLREVTGSDAACLAEIAAAREAVRRGTLDDLGALAVLAVVEDMVARRNKSLHPDIPAVYARLGRVRQAIGLARSVYRPMDRARAVAGVAHVLTESGDRRAVGLAEEAVRLAEGAPRRRMPYAEADTMAVRGTLAIALARAGRPDAAVRGLRELPRPRKDSAVEAYGNALIKTAETLGDAESAAVLLRKAEETAGWFDFALDRACGLAHVAEAYSALGFAEDTARLYESACELARGQGEGSQHLSEIAADLRASFPDEAKALALLAAKALDIDGRPVHGEDTHRAVMALVAMERMAGAHRHAQTMGGGDRLSVEDWPSDIWSLVVEGAARRGAVVEAWAALETWSVLALPHGHRPTARVIELLTGAGAATEVEALLLDRADAARVSVPWEDRVEEALAALAGHFAVDDPQRSLALLHKAEHGHASAAGPDALFASERLAAFVGALATVDRPDDVEQLLGTIDEPHVRAWGCAAVSLALAGRDTDQALTFAVHAVELGRTIEDPDLCSEPFTAAIQALGWAGAARQVVEVFAEFTERAGAGLLPFAGDLALTETIAGLWQHDPGLAGRLADDVLLRVSGHDVARAARFLVAVRPHDEERAARIERLSFDTRAEQPLRWNFGYGDEILLSLLIAANDPVAAKARLDEMVASPEFSEGPFSQSMGGAALVYAALGDDETARSIARRTTDEARSAETFAQLAAYAACLPADRVPVPLVENSLDITVLARRLAGLLLPPSPGPDLPKARALLTEALTPAGWHHALPVLAAIDPDAVHRVRDVVFAHLGLSD</sequence>
<dbReference type="InterPro" id="IPR009003">
    <property type="entry name" value="Peptidase_S1_PA"/>
</dbReference>
<dbReference type="InterPro" id="IPR043504">
    <property type="entry name" value="Peptidase_S1_PA_chymotrypsin"/>
</dbReference>
<reference evidence="2 3" key="1">
    <citation type="journal article" date="2023" name="Microb. Genom.">
        <title>Mesoterricola silvestris gen. nov., sp. nov., Mesoterricola sediminis sp. nov., Geothrix oryzae sp. nov., Geothrix edaphica sp. nov., Geothrix rubra sp. nov., and Geothrix limicola sp. nov., six novel members of Acidobacteriota isolated from soils.</title>
        <authorList>
            <person name="Weisberg A.J."/>
            <person name="Pearce E."/>
            <person name="Kramer C.G."/>
            <person name="Chang J.H."/>
            <person name="Clarke C.R."/>
        </authorList>
    </citation>
    <scope>NUCLEOTIDE SEQUENCE [LARGE SCALE GENOMIC DNA]</scope>
    <source>
        <strain evidence="2 3">ID09-01A</strain>
    </source>
</reference>
<evidence type="ECO:0000259" key="1">
    <source>
        <dbReference type="PROSITE" id="PS50837"/>
    </source>
</evidence>
<protein>
    <submittedName>
        <fullName evidence="2">Trypsin-like peptidase domain-containing protein</fullName>
    </submittedName>
</protein>
<comment type="caution">
    <text evidence="2">The sequence shown here is derived from an EMBL/GenBank/DDBJ whole genome shotgun (WGS) entry which is preliminary data.</text>
</comment>
<dbReference type="EMBL" id="JARAYU010000002">
    <property type="protein sequence ID" value="MDX3700069.1"/>
    <property type="molecule type" value="Genomic_DNA"/>
</dbReference>
<dbReference type="PROSITE" id="PS50837">
    <property type="entry name" value="NACHT"/>
    <property type="match status" value="1"/>
</dbReference>
<proteinExistence type="predicted"/>
<gene>
    <name evidence="2" type="ORF">PV662_09900</name>
</gene>
<name>A0ABU4NEK3_9ACTN</name>
<dbReference type="Pfam" id="PF13365">
    <property type="entry name" value="Trypsin_2"/>
    <property type="match status" value="1"/>
</dbReference>
<dbReference type="InterPro" id="IPR011990">
    <property type="entry name" value="TPR-like_helical_dom_sf"/>
</dbReference>
<organism evidence="2 3">
    <name type="scientific">Streptomyces europaeiscabiei</name>
    <dbReference type="NCBI Taxonomy" id="146819"/>
    <lineage>
        <taxon>Bacteria</taxon>
        <taxon>Bacillati</taxon>
        <taxon>Actinomycetota</taxon>
        <taxon>Actinomycetes</taxon>
        <taxon>Kitasatosporales</taxon>
        <taxon>Streptomycetaceae</taxon>
        <taxon>Streptomyces</taxon>
    </lineage>
</organism>
<dbReference type="Pfam" id="PF05729">
    <property type="entry name" value="NACHT"/>
    <property type="match status" value="1"/>
</dbReference>
<keyword evidence="3" id="KW-1185">Reference proteome</keyword>